<protein>
    <submittedName>
        <fullName evidence="5">Twitching motility protein PilG</fullName>
    </submittedName>
</protein>
<feature type="domain" description="Response regulatory" evidence="4">
    <location>
        <begin position="24"/>
        <end position="140"/>
    </location>
</feature>
<keyword evidence="2" id="KW-0902">Two-component regulatory system</keyword>
<dbReference type="Gene3D" id="3.40.50.2300">
    <property type="match status" value="1"/>
</dbReference>
<accession>A0A6S6U3F0</accession>
<dbReference type="GO" id="GO:0000160">
    <property type="term" value="P:phosphorelay signal transduction system"/>
    <property type="evidence" value="ECO:0007669"/>
    <property type="project" value="UniProtKB-KW"/>
</dbReference>
<dbReference type="SMART" id="SM00448">
    <property type="entry name" value="REC"/>
    <property type="match status" value="1"/>
</dbReference>
<keyword evidence="1 3" id="KW-0597">Phosphoprotein</keyword>
<evidence type="ECO:0000256" key="2">
    <source>
        <dbReference type="ARBA" id="ARBA00023012"/>
    </source>
</evidence>
<dbReference type="PANTHER" id="PTHR44591:SF14">
    <property type="entry name" value="PROTEIN PILG"/>
    <property type="match status" value="1"/>
</dbReference>
<proteinExistence type="predicted"/>
<dbReference type="PANTHER" id="PTHR44591">
    <property type="entry name" value="STRESS RESPONSE REGULATOR PROTEIN 1"/>
    <property type="match status" value="1"/>
</dbReference>
<dbReference type="Pfam" id="PF00072">
    <property type="entry name" value="Response_reg"/>
    <property type="match status" value="1"/>
</dbReference>
<name>A0A6S6U3F0_9GAMM</name>
<sequence length="156" mass="17734">MASDRFISTPEGNDAEHVNLDDIKVLVVDDSKTILRSAELYLKEKGCEVRTVEDGFQSLSIIDDYQPDIIFLDIMMPRLDGYQTCAMIKSNEEYADIPVIMLSSKHNLFDKARGRLSGSEEYLTKPFSHDDLISAINTHTHTQTDDAEKLPEEFLF</sequence>
<evidence type="ECO:0000256" key="1">
    <source>
        <dbReference type="ARBA" id="ARBA00022553"/>
    </source>
</evidence>
<dbReference type="EMBL" id="CACVAY010000103">
    <property type="protein sequence ID" value="CAA6821229.1"/>
    <property type="molecule type" value="Genomic_DNA"/>
</dbReference>
<gene>
    <name evidence="5" type="ORF">HELGO_WM6034</name>
</gene>
<evidence type="ECO:0000256" key="3">
    <source>
        <dbReference type="PROSITE-ProRule" id="PRU00169"/>
    </source>
</evidence>
<organism evidence="5">
    <name type="scientific">uncultured Thiotrichaceae bacterium</name>
    <dbReference type="NCBI Taxonomy" id="298394"/>
    <lineage>
        <taxon>Bacteria</taxon>
        <taxon>Pseudomonadati</taxon>
        <taxon>Pseudomonadota</taxon>
        <taxon>Gammaproteobacteria</taxon>
        <taxon>Thiotrichales</taxon>
        <taxon>Thiotrichaceae</taxon>
        <taxon>environmental samples</taxon>
    </lineage>
</organism>
<feature type="modified residue" description="4-aspartylphosphate" evidence="3">
    <location>
        <position position="73"/>
    </location>
</feature>
<reference evidence="5" key="1">
    <citation type="submission" date="2020-01" db="EMBL/GenBank/DDBJ databases">
        <authorList>
            <person name="Meier V. D."/>
            <person name="Meier V D."/>
        </authorList>
    </citation>
    <scope>NUCLEOTIDE SEQUENCE</scope>
    <source>
        <strain evidence="5">HLG_WM_MAG_07</strain>
    </source>
</reference>
<dbReference type="InterPro" id="IPR050595">
    <property type="entry name" value="Bact_response_regulator"/>
</dbReference>
<evidence type="ECO:0000313" key="5">
    <source>
        <dbReference type="EMBL" id="CAA6821229.1"/>
    </source>
</evidence>
<dbReference type="InterPro" id="IPR001789">
    <property type="entry name" value="Sig_transdc_resp-reg_receiver"/>
</dbReference>
<evidence type="ECO:0000259" key="4">
    <source>
        <dbReference type="PROSITE" id="PS50110"/>
    </source>
</evidence>
<dbReference type="SUPFAM" id="SSF52172">
    <property type="entry name" value="CheY-like"/>
    <property type="match status" value="1"/>
</dbReference>
<dbReference type="PROSITE" id="PS50110">
    <property type="entry name" value="RESPONSE_REGULATORY"/>
    <property type="match status" value="1"/>
</dbReference>
<dbReference type="AlphaFoldDB" id="A0A6S6U3F0"/>
<dbReference type="InterPro" id="IPR011006">
    <property type="entry name" value="CheY-like_superfamily"/>
</dbReference>